<proteinExistence type="predicted"/>
<dbReference type="InterPro" id="IPR026960">
    <property type="entry name" value="RVT-Znf"/>
</dbReference>
<reference evidence="2 3" key="1">
    <citation type="journal article" date="2017" name="Nat. Commun.">
        <title>Genome assembly with in vitro proximity ligation data and whole-genome triplication in lettuce.</title>
        <authorList>
            <person name="Reyes-Chin-Wo S."/>
            <person name="Wang Z."/>
            <person name="Yang X."/>
            <person name="Kozik A."/>
            <person name="Arikit S."/>
            <person name="Song C."/>
            <person name="Xia L."/>
            <person name="Froenicke L."/>
            <person name="Lavelle D.O."/>
            <person name="Truco M.J."/>
            <person name="Xia R."/>
            <person name="Zhu S."/>
            <person name="Xu C."/>
            <person name="Xu H."/>
            <person name="Xu X."/>
            <person name="Cox K."/>
            <person name="Korf I."/>
            <person name="Meyers B.C."/>
            <person name="Michelmore R.W."/>
        </authorList>
    </citation>
    <scope>NUCLEOTIDE SEQUENCE [LARGE SCALE GENOMIC DNA]</scope>
    <source>
        <strain evidence="3">cv. Salinas</strain>
        <tissue evidence="2">Seedlings</tissue>
    </source>
</reference>
<dbReference type="Proteomes" id="UP000235145">
    <property type="component" value="Unassembled WGS sequence"/>
</dbReference>
<dbReference type="Pfam" id="PF13966">
    <property type="entry name" value="zf-RVT"/>
    <property type="match status" value="1"/>
</dbReference>
<gene>
    <name evidence="2" type="ORF">LSAT_V11C700354350</name>
</gene>
<comment type="caution">
    <text evidence="2">The sequence shown here is derived from an EMBL/GenBank/DDBJ whole genome shotgun (WGS) entry which is preliminary data.</text>
</comment>
<accession>A0A9R1V1Z9</accession>
<dbReference type="PANTHER" id="PTHR33116">
    <property type="entry name" value="REVERSE TRANSCRIPTASE ZINC-BINDING DOMAIN-CONTAINING PROTEIN-RELATED-RELATED"/>
    <property type="match status" value="1"/>
</dbReference>
<dbReference type="AlphaFoldDB" id="A0A9R1V1Z9"/>
<evidence type="ECO:0000259" key="1">
    <source>
        <dbReference type="Pfam" id="PF13966"/>
    </source>
</evidence>
<evidence type="ECO:0000313" key="3">
    <source>
        <dbReference type="Proteomes" id="UP000235145"/>
    </source>
</evidence>
<dbReference type="PANTHER" id="PTHR33116:SF79">
    <property type="entry name" value="REVERSE TRANSCRIPTASE DOMAIN, ZINC FINGER, CCHC-TYPE-RELATED"/>
    <property type="match status" value="1"/>
</dbReference>
<feature type="domain" description="Reverse transcriptase zinc-binding" evidence="1">
    <location>
        <begin position="268"/>
        <end position="332"/>
    </location>
</feature>
<evidence type="ECO:0000313" key="2">
    <source>
        <dbReference type="EMBL" id="KAJ0198260.1"/>
    </source>
</evidence>
<organism evidence="2 3">
    <name type="scientific">Lactuca sativa</name>
    <name type="common">Garden lettuce</name>
    <dbReference type="NCBI Taxonomy" id="4236"/>
    <lineage>
        <taxon>Eukaryota</taxon>
        <taxon>Viridiplantae</taxon>
        <taxon>Streptophyta</taxon>
        <taxon>Embryophyta</taxon>
        <taxon>Tracheophyta</taxon>
        <taxon>Spermatophyta</taxon>
        <taxon>Magnoliopsida</taxon>
        <taxon>eudicotyledons</taxon>
        <taxon>Gunneridae</taxon>
        <taxon>Pentapetalae</taxon>
        <taxon>asterids</taxon>
        <taxon>campanulids</taxon>
        <taxon>Asterales</taxon>
        <taxon>Asteraceae</taxon>
        <taxon>Cichorioideae</taxon>
        <taxon>Cichorieae</taxon>
        <taxon>Lactucinae</taxon>
        <taxon>Lactuca</taxon>
    </lineage>
</organism>
<dbReference type="EMBL" id="NBSK02000007">
    <property type="protein sequence ID" value="KAJ0198260.1"/>
    <property type="molecule type" value="Genomic_DNA"/>
</dbReference>
<keyword evidence="3" id="KW-1185">Reference proteome</keyword>
<name>A0A9R1V1Z9_LACSA</name>
<protein>
    <recommendedName>
        <fullName evidence="1">Reverse transcriptase zinc-binding domain-containing protein</fullName>
    </recommendedName>
</protein>
<sequence>MKKGVRQGDPLSSVFGIGVDEQEVLRGAAPLGCKPDSLPFTYLGVPVGANMKFKKHWKPVIDRFYAKLSPWKAKTLSFGGRLTLSKAVLGSLPSYFMSIFVSPTGVLESLEKIRRQFLWGGGDNKYKIPWVSWGKVVTSKEKGGLGLGSLRAFNLAMIVKWWWGLKNNKSTLWRRVITGIHNLHNKPAKTLAKKTIPGIWSNIAGVIQELQKDGLSFDDIFKKQIRSFHSLLNAIGGFRPTPGIDFWKCALTDDGNYHVEPANDEVIIPWIHEIPIKVSAFVWRANLGRIPSNNALIRRGVPGVEDRCSWCSKENEDAAHILLHCPMEDSVWELIQVIGDLISFVKKWGSNKKRRNNLISVCFGTLWLLWKSRCDLLFKNVRTSPLRILDGVKSTVYSWLKHRRASCNYGWNEWCSCPLSCV</sequence>